<dbReference type="Pfam" id="PF10991">
    <property type="entry name" value="Enc34_ssDNA-bd"/>
    <property type="match status" value="1"/>
</dbReference>
<evidence type="ECO:0000313" key="1">
    <source>
        <dbReference type="EMBL" id="CAB5144319.1"/>
    </source>
</evidence>
<proteinExistence type="predicted"/>
<dbReference type="Gene3D" id="2.40.50.140">
    <property type="entry name" value="Nucleic acid-binding proteins"/>
    <property type="match status" value="1"/>
</dbReference>
<organism evidence="1">
    <name type="scientific">uncultured Caudovirales phage</name>
    <dbReference type="NCBI Taxonomy" id="2100421"/>
    <lineage>
        <taxon>Viruses</taxon>
        <taxon>Duplodnaviria</taxon>
        <taxon>Heunggongvirae</taxon>
        <taxon>Uroviricota</taxon>
        <taxon>Caudoviricetes</taxon>
        <taxon>Peduoviridae</taxon>
        <taxon>Maltschvirus</taxon>
        <taxon>Maltschvirus maltsch</taxon>
    </lineage>
</organism>
<dbReference type="EMBL" id="LR798196">
    <property type="protein sequence ID" value="CAB5144319.1"/>
    <property type="molecule type" value="Genomic_DNA"/>
</dbReference>
<dbReference type="SUPFAM" id="SSF50249">
    <property type="entry name" value="Nucleic acid-binding proteins"/>
    <property type="match status" value="1"/>
</dbReference>
<protein>
    <recommendedName>
        <fullName evidence="2">DUF2815 family protein</fullName>
    </recommendedName>
</protein>
<sequence>MAEKTLITPEFRGAYVQVFRAKAQKQEDGTMGAAKFTIRAAFPPDADLSGLKAAAQQAATDKWGDKVPKTIRSPFRLNEELDNPVAGLEDDWTIMTFSAPDTSRPGIVNNRNEDIIDETDVYSGAWYIAQVNAYAYDRAGNKGVTFGLLNVRKQKDDEPLGSGKQKAAKAFEAFAPAPAKSAGGMFD</sequence>
<gene>
    <name evidence="1" type="ORF">UFOVP147_4</name>
</gene>
<accession>A0A6J7W2X4</accession>
<name>A0A6J7W2X4_9CAUD</name>
<reference evidence="1" key="1">
    <citation type="submission" date="2020-05" db="EMBL/GenBank/DDBJ databases">
        <authorList>
            <person name="Chiriac C."/>
            <person name="Salcher M."/>
            <person name="Ghai R."/>
            <person name="Kavagutti S V."/>
        </authorList>
    </citation>
    <scope>NUCLEOTIDE SEQUENCE</scope>
</reference>
<evidence type="ECO:0008006" key="2">
    <source>
        <dbReference type="Google" id="ProtNLM"/>
    </source>
</evidence>
<dbReference type="InterPro" id="IPR012340">
    <property type="entry name" value="NA-bd_OB-fold"/>
</dbReference>
<dbReference type="InterPro" id="IPR022595">
    <property type="entry name" value="Enc34_ssDNA-bd"/>
</dbReference>